<dbReference type="EMBL" id="CADCTW010000198">
    <property type="protein sequence ID" value="CAA9359616.1"/>
    <property type="molecule type" value="Genomic_DNA"/>
</dbReference>
<name>A0A6J4MHS2_9BACT</name>
<feature type="region of interest" description="Disordered" evidence="1">
    <location>
        <begin position="202"/>
        <end position="258"/>
    </location>
</feature>
<reference evidence="3" key="1">
    <citation type="submission" date="2020-02" db="EMBL/GenBank/DDBJ databases">
        <authorList>
            <person name="Meier V. D."/>
        </authorList>
    </citation>
    <scope>NUCLEOTIDE SEQUENCE</scope>
    <source>
        <strain evidence="3">AVDCRST_MAG68</strain>
    </source>
</reference>
<dbReference type="Gene3D" id="1.10.30.50">
    <property type="match status" value="1"/>
</dbReference>
<feature type="compositionally biased region" description="Basic and acidic residues" evidence="1">
    <location>
        <begin position="202"/>
        <end position="218"/>
    </location>
</feature>
<accession>A0A6J4MHS2</accession>
<feature type="compositionally biased region" description="Basic residues" evidence="1">
    <location>
        <begin position="249"/>
        <end position="258"/>
    </location>
</feature>
<dbReference type="InterPro" id="IPR029471">
    <property type="entry name" value="HNH_5"/>
</dbReference>
<dbReference type="Pfam" id="PF14279">
    <property type="entry name" value="HNH_5"/>
    <property type="match status" value="1"/>
</dbReference>
<dbReference type="AlphaFoldDB" id="A0A6J4MHS2"/>
<proteinExistence type="predicted"/>
<dbReference type="CDD" id="cd00085">
    <property type="entry name" value="HNHc"/>
    <property type="match status" value="1"/>
</dbReference>
<gene>
    <name evidence="3" type="ORF">AVDCRST_MAG68-4263</name>
</gene>
<evidence type="ECO:0000313" key="3">
    <source>
        <dbReference type="EMBL" id="CAA9359616.1"/>
    </source>
</evidence>
<evidence type="ECO:0000259" key="2">
    <source>
        <dbReference type="Pfam" id="PF14279"/>
    </source>
</evidence>
<feature type="domain" description="HNH endonuclease 5" evidence="2">
    <location>
        <begin position="23"/>
        <end position="67"/>
    </location>
</feature>
<dbReference type="InterPro" id="IPR003615">
    <property type="entry name" value="HNH_nuc"/>
</dbReference>
<protein>
    <recommendedName>
        <fullName evidence="2">HNH endonuclease 5 domain-containing protein</fullName>
    </recommendedName>
</protein>
<organism evidence="3">
    <name type="scientific">uncultured Gemmatimonadota bacterium</name>
    <dbReference type="NCBI Taxonomy" id="203437"/>
    <lineage>
        <taxon>Bacteria</taxon>
        <taxon>Pseudomonadati</taxon>
        <taxon>Gemmatimonadota</taxon>
        <taxon>environmental samples</taxon>
    </lineage>
</organism>
<sequence length="258" mass="29076">MRRNDRSGALRRELEHRIQTGRCVYCRAPAAPDRPLTREHVIPRSRGGQRRDTRIIVPACARCNHRRGCQEVVLFLLARPRRISAFLDYLHTLPPDTVRELDLRVFAELCAAVWLLGESAGSGDALQQLCSGRRLHRRRYAARRIVSAVGVRLERTRERVAEAQGPGCPLPAQTTVAGAMDATLVGALSVLWDVPAQRVAEELDRERRRSASRNRDSPAEEEEPGVVSLDGWRRRGRRRKPRVDQRGGRGPRGRGRAA</sequence>
<evidence type="ECO:0000256" key="1">
    <source>
        <dbReference type="SAM" id="MobiDB-lite"/>
    </source>
</evidence>